<proteinExistence type="predicted"/>
<dbReference type="Gene3D" id="1.25.40.10">
    <property type="entry name" value="Tetratricopeptide repeat domain"/>
    <property type="match status" value="1"/>
</dbReference>
<evidence type="ECO:0000256" key="7">
    <source>
        <dbReference type="ARBA" id="ARBA00022989"/>
    </source>
</evidence>
<dbReference type="InterPro" id="IPR011990">
    <property type="entry name" value="TPR-like_helical_dom_sf"/>
</dbReference>
<keyword evidence="13" id="KW-1185">Reference proteome</keyword>
<dbReference type="Proteomes" id="UP000279799">
    <property type="component" value="Chromosome"/>
</dbReference>
<keyword evidence="9" id="KW-0627">Porphyrin biosynthesis</keyword>
<comment type="function">
    <text evidence="1">Involved in a late step of protoheme IX synthesis.</text>
</comment>
<dbReference type="OrthoDB" id="7067577at2"/>
<dbReference type="Pfam" id="PF07219">
    <property type="entry name" value="HemY_N"/>
    <property type="match status" value="1"/>
</dbReference>
<keyword evidence="5" id="KW-0997">Cell inner membrane</keyword>
<accession>A0A448TU59</accession>
<evidence type="ECO:0000256" key="8">
    <source>
        <dbReference type="ARBA" id="ARBA00023136"/>
    </source>
</evidence>
<comment type="subcellular location">
    <subcellularLocation>
        <location evidence="2">Cell inner membrane</location>
        <topology evidence="2">Multi-pass membrane protein</topology>
    </subcellularLocation>
</comment>
<dbReference type="RefSeq" id="WP_126599440.1">
    <property type="nucleotide sequence ID" value="NZ_LR134510.1"/>
</dbReference>
<sequence>MFKVLFLMLLLLAGILGAPYIAGKQGYVLIETANYRYELSITMLVILFVASLAAVYIIEWVLSRFFRLSRSSYTWFSRRKRSKAQRQTLEGLMAFGEGNYRKAQRLIGSNAMYSDEPVLNLIKAAQAAQKAGDDLSANRYLKEATGITGENNLLVEIARIKILIAQQKWEEARSTVEGLLKISHNNPEILSLAIEIYQHDHAYAALDRILDQVERSGMYDSKTYDALEQEVENGLLDEKLKEGGVKGLLAWWKDQSRQRRGRYEMKVGMAKRLLDNGDQENAYNLILDAAKTTESEGKALYQTLQQQIIRLKDIESSKLQRVLEKQLPHANTFKDDLHRSLAYLYVRAGDYAKASHMFSELLKDKAEMQENDVAMAVFAFEQNGEPQLARQLREDNLKNMVPANAASNVKELKHI</sequence>
<dbReference type="EMBL" id="LR134510">
    <property type="protein sequence ID" value="VEJ09476.1"/>
    <property type="molecule type" value="Genomic_DNA"/>
</dbReference>
<dbReference type="AlphaFoldDB" id="A0A448TU59"/>
<evidence type="ECO:0000256" key="9">
    <source>
        <dbReference type="ARBA" id="ARBA00023244"/>
    </source>
</evidence>
<protein>
    <submittedName>
        <fullName evidence="12">HemY protein</fullName>
    </submittedName>
</protein>
<feature type="domain" description="HemY N-terminal" evidence="11">
    <location>
        <begin position="26"/>
        <end position="132"/>
    </location>
</feature>
<dbReference type="GO" id="GO:0006779">
    <property type="term" value="P:porphyrin-containing compound biosynthetic process"/>
    <property type="evidence" value="ECO:0007669"/>
    <property type="project" value="UniProtKB-KW"/>
</dbReference>
<keyword evidence="8 10" id="KW-0472">Membrane</keyword>
<evidence type="ECO:0000256" key="10">
    <source>
        <dbReference type="SAM" id="Phobius"/>
    </source>
</evidence>
<dbReference type="SUPFAM" id="SSF48452">
    <property type="entry name" value="TPR-like"/>
    <property type="match status" value="1"/>
</dbReference>
<dbReference type="GO" id="GO:0042168">
    <property type="term" value="P:heme metabolic process"/>
    <property type="evidence" value="ECO:0007669"/>
    <property type="project" value="InterPro"/>
</dbReference>
<dbReference type="InterPro" id="IPR005254">
    <property type="entry name" value="Heme_biosyn_assoc_TPR_pro"/>
</dbReference>
<comment type="pathway">
    <text evidence="3">Porphyrin-containing compound metabolism; protoheme biosynthesis.</text>
</comment>
<dbReference type="KEGG" id="adp:NCTC12871_00937"/>
<name>A0A448TU59_9PAST</name>
<evidence type="ECO:0000256" key="3">
    <source>
        <dbReference type="ARBA" id="ARBA00004744"/>
    </source>
</evidence>
<dbReference type="UniPathway" id="UPA00252"/>
<dbReference type="NCBIfam" id="TIGR00540">
    <property type="entry name" value="TPR_hemY_coli"/>
    <property type="match status" value="1"/>
</dbReference>
<gene>
    <name evidence="12" type="primary">hemY</name>
    <name evidence="12" type="ORF">NCTC12871_00937</name>
</gene>
<evidence type="ECO:0000256" key="6">
    <source>
        <dbReference type="ARBA" id="ARBA00022692"/>
    </source>
</evidence>
<evidence type="ECO:0000256" key="4">
    <source>
        <dbReference type="ARBA" id="ARBA00022475"/>
    </source>
</evidence>
<keyword evidence="4" id="KW-1003">Cell membrane</keyword>
<reference evidence="12 13" key="1">
    <citation type="submission" date="2018-12" db="EMBL/GenBank/DDBJ databases">
        <authorList>
            <consortium name="Pathogen Informatics"/>
        </authorList>
    </citation>
    <scope>NUCLEOTIDE SEQUENCE [LARGE SCALE GENOMIC DNA]</scope>
    <source>
        <strain evidence="12 13">NCTC12871</strain>
    </source>
</reference>
<evidence type="ECO:0000256" key="2">
    <source>
        <dbReference type="ARBA" id="ARBA00004429"/>
    </source>
</evidence>
<keyword evidence="7 10" id="KW-1133">Transmembrane helix</keyword>
<dbReference type="GO" id="GO:0005886">
    <property type="term" value="C:plasma membrane"/>
    <property type="evidence" value="ECO:0007669"/>
    <property type="project" value="UniProtKB-SubCell"/>
</dbReference>
<feature type="transmembrane region" description="Helical" evidence="10">
    <location>
        <begin position="41"/>
        <end position="62"/>
    </location>
</feature>
<evidence type="ECO:0000256" key="1">
    <source>
        <dbReference type="ARBA" id="ARBA00002962"/>
    </source>
</evidence>
<keyword evidence="6 10" id="KW-0812">Transmembrane</keyword>
<evidence type="ECO:0000256" key="5">
    <source>
        <dbReference type="ARBA" id="ARBA00022519"/>
    </source>
</evidence>
<evidence type="ECO:0000313" key="12">
    <source>
        <dbReference type="EMBL" id="VEJ09476.1"/>
    </source>
</evidence>
<dbReference type="InterPro" id="IPR010817">
    <property type="entry name" value="HemY_N"/>
</dbReference>
<evidence type="ECO:0000313" key="13">
    <source>
        <dbReference type="Proteomes" id="UP000279799"/>
    </source>
</evidence>
<organism evidence="12 13">
    <name type="scientific">Actinobacillus delphinicola</name>
    <dbReference type="NCBI Taxonomy" id="51161"/>
    <lineage>
        <taxon>Bacteria</taxon>
        <taxon>Pseudomonadati</taxon>
        <taxon>Pseudomonadota</taxon>
        <taxon>Gammaproteobacteria</taxon>
        <taxon>Pasteurellales</taxon>
        <taxon>Pasteurellaceae</taxon>
        <taxon>Actinobacillus</taxon>
    </lineage>
</organism>
<evidence type="ECO:0000259" key="11">
    <source>
        <dbReference type="Pfam" id="PF07219"/>
    </source>
</evidence>